<evidence type="ECO:0008006" key="4">
    <source>
        <dbReference type="Google" id="ProtNLM"/>
    </source>
</evidence>
<protein>
    <recommendedName>
        <fullName evidence="4">RRM domain-containing protein</fullName>
    </recommendedName>
</protein>
<evidence type="ECO:0000256" key="1">
    <source>
        <dbReference type="SAM" id="MobiDB-lite"/>
    </source>
</evidence>
<evidence type="ECO:0000313" key="2">
    <source>
        <dbReference type="EMBL" id="GHJ86954.1"/>
    </source>
</evidence>
<dbReference type="SUPFAM" id="SSF54928">
    <property type="entry name" value="RNA-binding domain, RBD"/>
    <property type="match status" value="1"/>
</dbReference>
<evidence type="ECO:0000313" key="3">
    <source>
        <dbReference type="Proteomes" id="UP000620104"/>
    </source>
</evidence>
<dbReference type="InterPro" id="IPR035979">
    <property type="entry name" value="RBD_domain_sf"/>
</dbReference>
<keyword evidence="3" id="KW-1185">Reference proteome</keyword>
<comment type="caution">
    <text evidence="2">The sequence shown here is derived from an EMBL/GenBank/DDBJ whole genome shotgun (WGS) entry which is preliminary data.</text>
</comment>
<proteinExistence type="predicted"/>
<name>A0A8H3TTV6_9TREE</name>
<dbReference type="InterPro" id="IPR012677">
    <property type="entry name" value="Nucleotide-bd_a/b_plait_sf"/>
</dbReference>
<accession>A0A8H3TTV6</accession>
<feature type="compositionally biased region" description="Basic and acidic residues" evidence="1">
    <location>
        <begin position="148"/>
        <end position="166"/>
    </location>
</feature>
<dbReference type="Gene3D" id="3.30.70.330">
    <property type="match status" value="1"/>
</dbReference>
<dbReference type="GO" id="GO:0003676">
    <property type="term" value="F:nucleic acid binding"/>
    <property type="evidence" value="ECO:0007669"/>
    <property type="project" value="InterPro"/>
</dbReference>
<gene>
    <name evidence="2" type="ORF">NliqN6_3356</name>
</gene>
<reference evidence="2" key="1">
    <citation type="submission" date="2020-07" db="EMBL/GenBank/DDBJ databases">
        <title>Draft Genome Sequence of a Deep-Sea Yeast, Naganishia (Cryptococcus) liquefaciens strain N6.</title>
        <authorList>
            <person name="Han Y.W."/>
            <person name="Kajitani R."/>
            <person name="Morimoto H."/>
            <person name="Parhat M."/>
            <person name="Tsubouchi H."/>
            <person name="Bakenova O."/>
            <person name="Ogata M."/>
            <person name="Argunhan B."/>
            <person name="Aoki R."/>
            <person name="Kajiwara S."/>
            <person name="Itoh T."/>
            <person name="Iwasaki H."/>
        </authorList>
    </citation>
    <scope>NUCLEOTIDE SEQUENCE</scope>
    <source>
        <strain evidence="2">N6</strain>
    </source>
</reference>
<organism evidence="2 3">
    <name type="scientific">Naganishia liquefaciens</name>
    <dbReference type="NCBI Taxonomy" id="104408"/>
    <lineage>
        <taxon>Eukaryota</taxon>
        <taxon>Fungi</taxon>
        <taxon>Dikarya</taxon>
        <taxon>Basidiomycota</taxon>
        <taxon>Agaricomycotina</taxon>
        <taxon>Tremellomycetes</taxon>
        <taxon>Filobasidiales</taxon>
        <taxon>Filobasidiaceae</taxon>
        <taxon>Naganishia</taxon>
    </lineage>
</organism>
<sequence>MSDLIITTGYETMHPESIALRSTTNAQIRDSSISRITSQGDDADVSRYSGLSAVSKRQSTAGSLCQLAATSSSIVSAANQSPSEAGESLMTVAALAINVADKRTPLEPASTRVFNVVLPTSSPRILSPLSPVFIPKNFPSTHFGIHNTKGENDGEGRNEKDNDQDVSRSGQLGTPQRSNDNWARIASAAEDPIIFADDGYDGDVDLKVRVPDIVPSSSSGLDLKISSNSAPVLEDELPLSTPEDCQTSYSPPSPANTPLFDTPREQCATGRKLSPMFGLRVPAFRSSDRPLERWDDLTARGDCSHELEPPKEAGHKSDDVLATPRKPEWYDHKKNKLSNSETPPFVVPKSLANDSPSSEDSIQARAKEMGTCDTCQAVDQLQTRTKMAPCGDDKQADDFSQLADRPPYSRRVVTLPSISEADICEPVVLRIDNIAWDATPDMLEQFLPTGVLAETIQPVHVLLSRWDGRSKDYLYIEVKNARAARRVLQQKQNAVLGSGTRARPVTITLATEEELVEELRPESREEVMHLLELCHTALARNIGHDDFVSRHGELPGSLSNASPGITSSDFYRSYRQSSPLKSGIYLKSRYAPFWCVLSLVSKLSAGQEVYWDMFHVVAGAISILAKQLINTPSFADIVSKTIAGSDTRQPCSQVLRDATNTPLLHAAGSEGSLSSEGDPKAAELNARIRKKLEEERARGHKAQQAVQNAHARQHKSVAVIDAGGEAAQKRRDWSQSDAKMLQRFLAIFESTFNVEVKLQRWI</sequence>
<feature type="compositionally biased region" description="Polar residues" evidence="1">
    <location>
        <begin position="167"/>
        <end position="180"/>
    </location>
</feature>
<dbReference type="EMBL" id="BLZA01000019">
    <property type="protein sequence ID" value="GHJ86954.1"/>
    <property type="molecule type" value="Genomic_DNA"/>
</dbReference>
<dbReference type="AlphaFoldDB" id="A0A8H3TTV6"/>
<feature type="compositionally biased region" description="Basic and acidic residues" evidence="1">
    <location>
        <begin position="301"/>
        <end position="332"/>
    </location>
</feature>
<feature type="compositionally biased region" description="Polar residues" evidence="1">
    <location>
        <begin position="352"/>
        <end position="361"/>
    </location>
</feature>
<feature type="region of interest" description="Disordered" evidence="1">
    <location>
        <begin position="143"/>
        <end position="180"/>
    </location>
</feature>
<feature type="region of interest" description="Disordered" evidence="1">
    <location>
        <begin position="301"/>
        <end position="363"/>
    </location>
</feature>
<feature type="region of interest" description="Disordered" evidence="1">
    <location>
        <begin position="235"/>
        <end position="260"/>
    </location>
</feature>
<dbReference type="OrthoDB" id="336240at2759"/>
<dbReference type="Proteomes" id="UP000620104">
    <property type="component" value="Unassembled WGS sequence"/>
</dbReference>